<dbReference type="GeneID" id="3500561"/>
<accession>Q4N2C2</accession>
<keyword evidence="2" id="KW-1185">Reference proteome</keyword>
<protein>
    <submittedName>
        <fullName evidence="1">Uncharacterized protein</fullName>
    </submittedName>
</protein>
<evidence type="ECO:0000313" key="2">
    <source>
        <dbReference type="Proteomes" id="UP000001949"/>
    </source>
</evidence>
<proteinExistence type="predicted"/>
<sequence length="117" mass="13906">MDSCLIFLKGKFIILITILFTFLPLLGEKNFVYSFQTRDSTPDGNIPTVDVQMIPQKRWLSSSREFQNLKKEISYVIDKEIEKEKKRLMDMEDSRFNNIKQSILQLIPSSYFQYNLR</sequence>
<dbReference type="KEGG" id="tpv:TP04_0429"/>
<dbReference type="AlphaFoldDB" id="Q4N2C2"/>
<dbReference type="EMBL" id="AAGK01000004">
    <property type="protein sequence ID" value="EAN31781.1"/>
    <property type="molecule type" value="Genomic_DNA"/>
</dbReference>
<reference evidence="1 2" key="1">
    <citation type="journal article" date="2005" name="Science">
        <title>Genome sequence of Theileria parva, a bovine pathogen that transforms lymphocytes.</title>
        <authorList>
            <person name="Gardner M.J."/>
            <person name="Bishop R."/>
            <person name="Shah T."/>
            <person name="de Villiers E.P."/>
            <person name="Carlton J.M."/>
            <person name="Hall N."/>
            <person name="Ren Q."/>
            <person name="Paulsen I.T."/>
            <person name="Pain A."/>
            <person name="Berriman M."/>
            <person name="Wilson R.J.M."/>
            <person name="Sato S."/>
            <person name="Ralph S.A."/>
            <person name="Mann D.J."/>
            <person name="Xiong Z."/>
            <person name="Shallom S.J."/>
            <person name="Weidman J."/>
            <person name="Jiang L."/>
            <person name="Lynn J."/>
            <person name="Weaver B."/>
            <person name="Shoaibi A."/>
            <person name="Domingo A.R."/>
            <person name="Wasawo D."/>
            <person name="Crabtree J."/>
            <person name="Wortman J.R."/>
            <person name="Haas B."/>
            <person name="Angiuoli S.V."/>
            <person name="Creasy T.H."/>
            <person name="Lu C."/>
            <person name="Suh B."/>
            <person name="Silva J.C."/>
            <person name="Utterback T.R."/>
            <person name="Feldblyum T.V."/>
            <person name="Pertea M."/>
            <person name="Allen J."/>
            <person name="Nierman W.C."/>
            <person name="Taracha E.L.N."/>
            <person name="Salzberg S.L."/>
            <person name="White O.R."/>
            <person name="Fitzhugh H.A."/>
            <person name="Morzaria S."/>
            <person name="Venter J.C."/>
            <person name="Fraser C.M."/>
            <person name="Nene V."/>
        </authorList>
    </citation>
    <scope>NUCLEOTIDE SEQUENCE [LARGE SCALE GENOMIC DNA]</scope>
    <source>
        <strain evidence="1 2">Muguga</strain>
    </source>
</reference>
<dbReference type="InParanoid" id="Q4N2C2"/>
<organism evidence="1 2">
    <name type="scientific">Theileria parva</name>
    <name type="common">East coast fever infection agent</name>
    <dbReference type="NCBI Taxonomy" id="5875"/>
    <lineage>
        <taxon>Eukaryota</taxon>
        <taxon>Sar</taxon>
        <taxon>Alveolata</taxon>
        <taxon>Apicomplexa</taxon>
        <taxon>Aconoidasida</taxon>
        <taxon>Piroplasmida</taxon>
        <taxon>Theileriidae</taxon>
        <taxon>Theileria</taxon>
    </lineage>
</organism>
<dbReference type="Proteomes" id="UP000001949">
    <property type="component" value="Unassembled WGS sequence"/>
</dbReference>
<evidence type="ECO:0000313" key="1">
    <source>
        <dbReference type="EMBL" id="EAN31781.1"/>
    </source>
</evidence>
<comment type="caution">
    <text evidence="1">The sequence shown here is derived from an EMBL/GenBank/DDBJ whole genome shotgun (WGS) entry which is preliminary data.</text>
</comment>
<dbReference type="eggNOG" id="ENOG502TN4F">
    <property type="taxonomic scope" value="Eukaryota"/>
</dbReference>
<dbReference type="VEuPathDB" id="PiroplasmaDB:TpMuguga_04g00429"/>
<gene>
    <name evidence="1" type="ordered locus">TP04_0429</name>
</gene>
<dbReference type="OMA" id="EDSNFHY"/>
<name>Q4N2C2_THEPA</name>